<dbReference type="SUPFAM" id="SSF74788">
    <property type="entry name" value="Cullin repeat-like"/>
    <property type="match status" value="1"/>
</dbReference>
<dbReference type="OrthoDB" id="27073at2759"/>
<dbReference type="PANTHER" id="PTHR11932">
    <property type="entry name" value="CULLIN"/>
    <property type="match status" value="1"/>
</dbReference>
<dbReference type="PROSITE" id="PS50069">
    <property type="entry name" value="CULLIN_2"/>
    <property type="match status" value="1"/>
</dbReference>
<dbReference type="Gene3D" id="1.10.10.10">
    <property type="entry name" value="Winged helix-like DNA-binding domain superfamily/Winged helix DNA-binding domain"/>
    <property type="match status" value="2"/>
</dbReference>
<keyword evidence="9" id="KW-0436">Ligase</keyword>
<dbReference type="Pfam" id="PF26557">
    <property type="entry name" value="Cullin_AB"/>
    <property type="match status" value="1"/>
</dbReference>
<dbReference type="InterPro" id="IPR036388">
    <property type="entry name" value="WH-like_DNA-bd_sf"/>
</dbReference>
<dbReference type="EMBL" id="CCBN010000010">
    <property type="protein sequence ID" value="CDO55319.1"/>
    <property type="molecule type" value="Genomic_DNA"/>
</dbReference>
<dbReference type="Proteomes" id="UP000242525">
    <property type="component" value="Unassembled WGS sequence"/>
</dbReference>
<dbReference type="FunFam" id="1.20.1310.10:FF:000019">
    <property type="entry name" value="Cullin 1"/>
    <property type="match status" value="1"/>
</dbReference>
<gene>
    <name evidence="9" type="ORF">BN980_GECA10s03321g</name>
</gene>
<name>A0A0J9XDI6_GEOCN</name>
<evidence type="ECO:0000256" key="7">
    <source>
        <dbReference type="RuleBase" id="RU003829"/>
    </source>
</evidence>
<dbReference type="InterPro" id="IPR016159">
    <property type="entry name" value="Cullin_repeat-like_dom_sf"/>
</dbReference>
<evidence type="ECO:0000313" key="10">
    <source>
        <dbReference type="Proteomes" id="UP000242525"/>
    </source>
</evidence>
<dbReference type="STRING" id="1173061.A0A0J9XDI6"/>
<dbReference type="InterPro" id="IPR036390">
    <property type="entry name" value="WH_DNA-bd_sf"/>
</dbReference>
<dbReference type="SMART" id="SM00884">
    <property type="entry name" value="Cullin_Nedd8"/>
    <property type="match status" value="1"/>
</dbReference>
<dbReference type="FunFam" id="1.20.1310.10:FF:000002">
    <property type="entry name" value="cullin-3 isoform X1"/>
    <property type="match status" value="1"/>
</dbReference>
<evidence type="ECO:0000256" key="3">
    <source>
        <dbReference type="ARBA" id="ARBA00022499"/>
    </source>
</evidence>
<evidence type="ECO:0000313" key="9">
    <source>
        <dbReference type="EMBL" id="CDO55319.1"/>
    </source>
</evidence>
<sequence>MQYMYIHTAIYNFCVSHGTVQPSKQGLVTRGAQLLGAEIYESLSQYLKNHLTEIKNESTSYTDENLVNFYIKSWDRFIVGAKFLNNIFAYLNRYWIKREREEGRKHIQDINTLCLIHWKTDLFDQTHENLMAAVLKIIKRQRDGEAITTASIRKVVQSFVALGLDETNIRKTNLSVYVQFFEEPFIKDTRQYYANESREFLATKGVVEYLKKATVRLKEESNRVDMYLHPSSERTLNSVCERVLIAEHAAEIQNEFLPLLESDREKDINLMYTLLERIPDGLSPLQTTLRQYIKTQGLAAVDNLATQTGANPVDPQAYVDTLLQVNIKYSNLVQAAFNNHSDMVKGLDDACKEFINTNSITKPPNKTGRVLSTPELLSKYSDSLLKKSSKNVEVTNIDAALSGVMSIFQYVDEKDVFEKAYSRTLARRLVNNVSASQDAETNMVSKLKEICGSEFTNKLQRMFQDMLVSEEMQGPFKEFLDNSEIKQVGEFTPFVLAEGFWPLPTFNSTFKLPEELVPVFNKFLAFYNNKHNGRKLNWLWNFSKGELRGNFSKTSKTPYSLTVSIFQMALLLPYNDQLEYTIEQLRDITNLDNTILTNSMSVLLKARILIQSPPDAPCGADGTTYKLNTDFKSKKLRINLNVPMKSEQKKEIDDTHKAVEDDRKMFLQAVIVRIMKARKQLKHVQLVQEIMEQSRKRFNPKVSLIKKCIDDLIDREYLKRIEDNQYQYLA</sequence>
<dbReference type="InterPro" id="IPR059120">
    <property type="entry name" value="Cullin-like_AB"/>
</dbReference>
<comment type="similarity">
    <text evidence="2 6 7">Belongs to the cullin family.</text>
</comment>
<evidence type="ECO:0000256" key="5">
    <source>
        <dbReference type="ARBA" id="ARBA00022843"/>
    </source>
</evidence>
<keyword evidence="5" id="KW-0832">Ubl conjugation</keyword>
<keyword evidence="4" id="KW-0833">Ubl conjugation pathway</keyword>
<keyword evidence="3" id="KW-1017">Isopeptide bond</keyword>
<accession>A0A0J9XDI6</accession>
<comment type="caution">
    <text evidence="9">The sequence shown here is derived from an EMBL/GenBank/DDBJ whole genome shotgun (WGS) entry which is preliminary data.</text>
</comment>
<dbReference type="InterPro" id="IPR001373">
    <property type="entry name" value="Cullin_N"/>
</dbReference>
<keyword evidence="10" id="KW-1185">Reference proteome</keyword>
<reference evidence="9" key="1">
    <citation type="submission" date="2014-03" db="EMBL/GenBank/DDBJ databases">
        <authorList>
            <person name="Casaregola S."/>
        </authorList>
    </citation>
    <scope>NUCLEOTIDE SEQUENCE [LARGE SCALE GENOMIC DNA]</scope>
    <source>
        <strain evidence="9">CLIB 918</strain>
    </source>
</reference>
<dbReference type="FunFam" id="1.20.1310.10:FF:000011">
    <property type="entry name" value="Cullin 1"/>
    <property type="match status" value="1"/>
</dbReference>
<dbReference type="PROSITE" id="PS01256">
    <property type="entry name" value="CULLIN_1"/>
    <property type="match status" value="1"/>
</dbReference>
<feature type="domain" description="Cullin family profile" evidence="8">
    <location>
        <begin position="372"/>
        <end position="604"/>
    </location>
</feature>
<evidence type="ECO:0000256" key="1">
    <source>
        <dbReference type="ARBA" id="ARBA00004906"/>
    </source>
</evidence>
<dbReference type="Gene3D" id="1.20.1310.10">
    <property type="entry name" value="Cullin Repeats"/>
    <property type="match status" value="4"/>
</dbReference>
<evidence type="ECO:0000256" key="4">
    <source>
        <dbReference type="ARBA" id="ARBA00022786"/>
    </source>
</evidence>
<dbReference type="AlphaFoldDB" id="A0A0J9XDI6"/>
<dbReference type="InterPro" id="IPR036317">
    <property type="entry name" value="Cullin_homology_sf"/>
</dbReference>
<dbReference type="GO" id="GO:0031146">
    <property type="term" value="P:SCF-dependent proteasomal ubiquitin-dependent protein catabolic process"/>
    <property type="evidence" value="ECO:0007669"/>
    <property type="project" value="UniProtKB-ARBA"/>
</dbReference>
<dbReference type="FunFam" id="1.10.10.10:FF:000014">
    <property type="entry name" value="Cullin 1"/>
    <property type="match status" value="1"/>
</dbReference>
<dbReference type="SMART" id="SM00182">
    <property type="entry name" value="CULLIN"/>
    <property type="match status" value="1"/>
</dbReference>
<dbReference type="GO" id="GO:0031625">
    <property type="term" value="F:ubiquitin protein ligase binding"/>
    <property type="evidence" value="ECO:0007669"/>
    <property type="project" value="InterPro"/>
</dbReference>
<dbReference type="InterPro" id="IPR019559">
    <property type="entry name" value="Cullin_neddylation_domain"/>
</dbReference>
<dbReference type="Gene3D" id="4.10.1030.10">
    <property type="entry name" value="Ring Box Chain A, domain 5"/>
    <property type="match status" value="1"/>
</dbReference>
<dbReference type="GO" id="GO:0019005">
    <property type="term" value="C:SCF ubiquitin ligase complex"/>
    <property type="evidence" value="ECO:0007669"/>
    <property type="project" value="UniProtKB-ARBA"/>
</dbReference>
<dbReference type="GO" id="GO:0016874">
    <property type="term" value="F:ligase activity"/>
    <property type="evidence" value="ECO:0007669"/>
    <property type="project" value="UniProtKB-KW"/>
</dbReference>
<dbReference type="Pfam" id="PF10557">
    <property type="entry name" value="Cullin_Nedd8"/>
    <property type="match status" value="1"/>
</dbReference>
<dbReference type="InterPro" id="IPR045093">
    <property type="entry name" value="Cullin"/>
</dbReference>
<protein>
    <submittedName>
        <fullName evidence="9">Similar to Saccharomyces cerevisiae YGR003W CUL3 Ubiquitin-protein ligase</fullName>
    </submittedName>
</protein>
<evidence type="ECO:0000259" key="8">
    <source>
        <dbReference type="PROSITE" id="PS50069"/>
    </source>
</evidence>
<evidence type="ECO:0000256" key="6">
    <source>
        <dbReference type="PROSITE-ProRule" id="PRU00330"/>
    </source>
</evidence>
<dbReference type="InterPro" id="IPR016158">
    <property type="entry name" value="Cullin_homology"/>
</dbReference>
<dbReference type="SUPFAM" id="SSF75632">
    <property type="entry name" value="Cullin homology domain"/>
    <property type="match status" value="1"/>
</dbReference>
<evidence type="ECO:0000256" key="2">
    <source>
        <dbReference type="ARBA" id="ARBA00006019"/>
    </source>
</evidence>
<comment type="pathway">
    <text evidence="1">Protein modification; protein ubiquitination.</text>
</comment>
<organism evidence="9 10">
    <name type="scientific">Geotrichum candidum</name>
    <name type="common">Oospora lactis</name>
    <name type="synonym">Dipodascus geotrichum</name>
    <dbReference type="NCBI Taxonomy" id="1173061"/>
    <lineage>
        <taxon>Eukaryota</taxon>
        <taxon>Fungi</taxon>
        <taxon>Dikarya</taxon>
        <taxon>Ascomycota</taxon>
        <taxon>Saccharomycotina</taxon>
        <taxon>Dipodascomycetes</taxon>
        <taxon>Dipodascales</taxon>
        <taxon>Dipodascaceae</taxon>
        <taxon>Geotrichum</taxon>
    </lineage>
</organism>
<proteinExistence type="inferred from homology"/>
<dbReference type="InterPro" id="IPR016157">
    <property type="entry name" value="Cullin_CS"/>
</dbReference>
<dbReference type="Pfam" id="PF00888">
    <property type="entry name" value="Cullin"/>
    <property type="match status" value="1"/>
</dbReference>
<dbReference type="SUPFAM" id="SSF46785">
    <property type="entry name" value="Winged helix' DNA-binding domain"/>
    <property type="match status" value="1"/>
</dbReference>
<dbReference type="FunFam" id="1.20.1310.10:FF:000029">
    <property type="entry name" value="Cullin homolog 1"/>
    <property type="match status" value="1"/>
</dbReference>